<dbReference type="EMBL" id="CP001739">
    <property type="protein sequence ID" value="ACZ07358.1"/>
    <property type="molecule type" value="Genomic_DNA"/>
</dbReference>
<evidence type="ECO:0000259" key="8">
    <source>
        <dbReference type="PROSITE" id="PS50928"/>
    </source>
</evidence>
<comment type="subcellular location">
    <subcellularLocation>
        <location evidence="1 7">Cell membrane</location>
        <topology evidence="1 7">Multi-pass membrane protein</topology>
    </subcellularLocation>
</comment>
<feature type="transmembrane region" description="Helical" evidence="7">
    <location>
        <begin position="91"/>
        <end position="110"/>
    </location>
</feature>
<dbReference type="PANTHER" id="PTHR30151">
    <property type="entry name" value="ALKANE SULFONATE ABC TRANSPORTER-RELATED, MEMBRANE SUBUNIT"/>
    <property type="match status" value="1"/>
</dbReference>
<feature type="transmembrane region" description="Helical" evidence="7">
    <location>
        <begin position="52"/>
        <end position="70"/>
    </location>
</feature>
<protein>
    <submittedName>
        <fullName evidence="9">Binding-protein-dependent transport systems inner membrane component</fullName>
    </submittedName>
</protein>
<keyword evidence="2 7" id="KW-0813">Transport</keyword>
<dbReference type="RefSeq" id="WP_012859956.1">
    <property type="nucleotide sequence ID" value="NC_013517.1"/>
</dbReference>
<feature type="transmembrane region" description="Helical" evidence="7">
    <location>
        <begin position="237"/>
        <end position="256"/>
    </location>
</feature>
<evidence type="ECO:0000256" key="4">
    <source>
        <dbReference type="ARBA" id="ARBA00022692"/>
    </source>
</evidence>
<feature type="transmembrane region" description="Helical" evidence="7">
    <location>
        <begin position="192"/>
        <end position="217"/>
    </location>
</feature>
<keyword evidence="3" id="KW-1003">Cell membrane</keyword>
<sequence>MEILTEKIRINPKKAAFYFISGFVNKGLGIFNYIALPVIIVIFWISATKNELFSPVILPSIAMVFTSLISQISSGQIFQDVLISLSRVMQGYGIGLILGVFMGTLMGISGSTNKFFSGTFDAIRQIPPLAWIPLVILWFGIGETSKVILIAKASFFPILLNTISGIKSTPKAYIEVAKLYNKNSWKIFRQIYLPYALPNIFVGLRLGLSSAWMTVIAAELIASTSGIGYRINDARNLLQSDVVITGIIVVGLLGVIMDRILDRILRELTPWNTTK</sequence>
<evidence type="ECO:0000256" key="6">
    <source>
        <dbReference type="ARBA" id="ARBA00023136"/>
    </source>
</evidence>
<dbReference type="eggNOG" id="COG0600">
    <property type="taxonomic scope" value="Bacteria"/>
</dbReference>
<feature type="transmembrane region" description="Helical" evidence="7">
    <location>
        <begin position="130"/>
        <end position="151"/>
    </location>
</feature>
<evidence type="ECO:0000256" key="1">
    <source>
        <dbReference type="ARBA" id="ARBA00004651"/>
    </source>
</evidence>
<dbReference type="InterPro" id="IPR000515">
    <property type="entry name" value="MetI-like"/>
</dbReference>
<evidence type="ECO:0000256" key="5">
    <source>
        <dbReference type="ARBA" id="ARBA00022989"/>
    </source>
</evidence>
<dbReference type="Pfam" id="PF00528">
    <property type="entry name" value="BPD_transp_1"/>
    <property type="match status" value="1"/>
</dbReference>
<name>D1AMY2_SEBTE</name>
<evidence type="ECO:0000256" key="2">
    <source>
        <dbReference type="ARBA" id="ARBA00022448"/>
    </source>
</evidence>
<accession>D1AMY2</accession>
<dbReference type="PROSITE" id="PS50928">
    <property type="entry name" value="ABC_TM1"/>
    <property type="match status" value="1"/>
</dbReference>
<dbReference type="PANTHER" id="PTHR30151:SF38">
    <property type="entry name" value="ALIPHATIC SULFONATES TRANSPORT PERMEASE PROTEIN SSUC-RELATED"/>
    <property type="match status" value="1"/>
</dbReference>
<feature type="transmembrane region" description="Helical" evidence="7">
    <location>
        <begin position="16"/>
        <end position="46"/>
    </location>
</feature>
<dbReference type="GO" id="GO:0042918">
    <property type="term" value="P:alkanesulfonate transmembrane transport"/>
    <property type="evidence" value="ECO:0007669"/>
    <property type="project" value="UniProtKB-ARBA"/>
</dbReference>
<evidence type="ECO:0000256" key="3">
    <source>
        <dbReference type="ARBA" id="ARBA00022475"/>
    </source>
</evidence>
<evidence type="ECO:0000313" key="10">
    <source>
        <dbReference type="Proteomes" id="UP000000845"/>
    </source>
</evidence>
<reference evidence="9 10" key="2">
    <citation type="journal article" date="2010" name="Stand. Genomic Sci.">
        <title>Complete genome sequence of Sebaldella termitidis type strain (NCTC 11300).</title>
        <authorList>
            <person name="Harmon-Smith M."/>
            <person name="Celia L."/>
            <person name="Chertkov O."/>
            <person name="Lapidus A."/>
            <person name="Copeland A."/>
            <person name="Glavina Del Rio T."/>
            <person name="Nolan M."/>
            <person name="Lucas S."/>
            <person name="Tice H."/>
            <person name="Cheng J.F."/>
            <person name="Han C."/>
            <person name="Detter J.C."/>
            <person name="Bruce D."/>
            <person name="Goodwin L."/>
            <person name="Pitluck S."/>
            <person name="Pati A."/>
            <person name="Liolios K."/>
            <person name="Ivanova N."/>
            <person name="Mavromatis K."/>
            <person name="Mikhailova N."/>
            <person name="Chen A."/>
            <person name="Palaniappan K."/>
            <person name="Land M."/>
            <person name="Hauser L."/>
            <person name="Chang Y.J."/>
            <person name="Jeffries C.D."/>
            <person name="Brettin T."/>
            <person name="Goker M."/>
            <person name="Beck B."/>
            <person name="Bristow J."/>
            <person name="Eisen J.A."/>
            <person name="Markowitz V."/>
            <person name="Hugenholtz P."/>
            <person name="Kyrpides N.C."/>
            <person name="Klenk H.P."/>
            <person name="Chen F."/>
        </authorList>
    </citation>
    <scope>NUCLEOTIDE SEQUENCE [LARGE SCALE GENOMIC DNA]</scope>
    <source>
        <strain evidence="10">ATCC 33386 / NCTC 11300</strain>
    </source>
</reference>
<dbReference type="STRING" id="526218.Sterm_0483"/>
<comment type="similarity">
    <text evidence="7">Belongs to the binding-protein-dependent transport system permease family.</text>
</comment>
<dbReference type="KEGG" id="str:Sterm_0483"/>
<dbReference type="CDD" id="cd06261">
    <property type="entry name" value="TM_PBP2"/>
    <property type="match status" value="1"/>
</dbReference>
<dbReference type="InterPro" id="IPR035906">
    <property type="entry name" value="MetI-like_sf"/>
</dbReference>
<organism evidence="9 10">
    <name type="scientific">Sebaldella termitidis (strain ATCC 33386 / NCTC 11300)</name>
    <dbReference type="NCBI Taxonomy" id="526218"/>
    <lineage>
        <taxon>Bacteria</taxon>
        <taxon>Fusobacteriati</taxon>
        <taxon>Fusobacteriota</taxon>
        <taxon>Fusobacteriia</taxon>
        <taxon>Fusobacteriales</taxon>
        <taxon>Leptotrichiaceae</taxon>
        <taxon>Sebaldella</taxon>
    </lineage>
</organism>
<gene>
    <name evidence="9" type="ordered locus">Sterm_0483</name>
</gene>
<dbReference type="Proteomes" id="UP000000845">
    <property type="component" value="Chromosome"/>
</dbReference>
<keyword evidence="10" id="KW-1185">Reference proteome</keyword>
<evidence type="ECO:0000313" key="9">
    <source>
        <dbReference type="EMBL" id="ACZ07358.1"/>
    </source>
</evidence>
<reference evidence="10" key="1">
    <citation type="submission" date="2009-09" db="EMBL/GenBank/DDBJ databases">
        <title>The complete chromosome of Sebaldella termitidis ATCC 33386.</title>
        <authorList>
            <consortium name="US DOE Joint Genome Institute (JGI-PGF)"/>
            <person name="Lucas S."/>
            <person name="Copeland A."/>
            <person name="Lapidus A."/>
            <person name="Glavina del Rio T."/>
            <person name="Dalin E."/>
            <person name="Tice H."/>
            <person name="Bruce D."/>
            <person name="Goodwin L."/>
            <person name="Pitluck S."/>
            <person name="Kyrpides N."/>
            <person name="Mavromatis K."/>
            <person name="Ivanova N."/>
            <person name="Mikhailova N."/>
            <person name="Sims D."/>
            <person name="Meincke L."/>
            <person name="Brettin T."/>
            <person name="Detter J.C."/>
            <person name="Han C."/>
            <person name="Larimer F."/>
            <person name="Land M."/>
            <person name="Hauser L."/>
            <person name="Markowitz V."/>
            <person name="Cheng J.F."/>
            <person name="Hugenholtz P."/>
            <person name="Woyke T."/>
            <person name="Wu D."/>
            <person name="Eisen J.A."/>
        </authorList>
    </citation>
    <scope>NUCLEOTIDE SEQUENCE [LARGE SCALE GENOMIC DNA]</scope>
    <source>
        <strain evidence="10">ATCC 33386 / NCTC 11300</strain>
    </source>
</reference>
<dbReference type="Gene3D" id="1.10.3720.10">
    <property type="entry name" value="MetI-like"/>
    <property type="match status" value="1"/>
</dbReference>
<dbReference type="SUPFAM" id="SSF161098">
    <property type="entry name" value="MetI-like"/>
    <property type="match status" value="1"/>
</dbReference>
<dbReference type="HOGENOM" id="CLU_046113_1_4_0"/>
<evidence type="ECO:0000256" key="7">
    <source>
        <dbReference type="RuleBase" id="RU363032"/>
    </source>
</evidence>
<dbReference type="AlphaFoldDB" id="D1AMY2"/>
<proteinExistence type="inferred from homology"/>
<dbReference type="GO" id="GO:0005886">
    <property type="term" value="C:plasma membrane"/>
    <property type="evidence" value="ECO:0007669"/>
    <property type="project" value="UniProtKB-SubCell"/>
</dbReference>
<keyword evidence="4 7" id="KW-0812">Transmembrane</keyword>
<dbReference type="FunFam" id="1.10.3720.10:FF:000003">
    <property type="entry name" value="Aliphatic sulfonate ABC transporter permease"/>
    <property type="match status" value="1"/>
</dbReference>
<keyword evidence="5 7" id="KW-1133">Transmembrane helix</keyword>
<keyword evidence="6 7" id="KW-0472">Membrane</keyword>
<feature type="domain" description="ABC transmembrane type-1" evidence="8">
    <location>
        <begin position="81"/>
        <end position="261"/>
    </location>
</feature>